<feature type="domain" description="Phosphagen kinase C-terminal" evidence="7">
    <location>
        <begin position="13"/>
        <end position="243"/>
    </location>
</feature>
<dbReference type="GO" id="GO:0005524">
    <property type="term" value="F:ATP binding"/>
    <property type="evidence" value="ECO:0007669"/>
    <property type="project" value="UniProtKB-UniRule"/>
</dbReference>
<keyword evidence="2 5" id="KW-0547">Nucleotide-binding</keyword>
<gene>
    <name evidence="8" type="ORF">IAD51_02165</name>
</gene>
<dbReference type="Proteomes" id="UP000824088">
    <property type="component" value="Unassembled WGS sequence"/>
</dbReference>
<dbReference type="InterPro" id="IPR023660">
    <property type="entry name" value="Arg_Kinase"/>
</dbReference>
<feature type="binding site" evidence="5">
    <location>
        <position position="79"/>
    </location>
    <ligand>
        <name>ATP</name>
        <dbReference type="ChEBI" id="CHEBI:30616"/>
    </ligand>
</feature>
<accession>A0A9D1HR04</accession>
<dbReference type="EMBL" id="DVMN01000036">
    <property type="protein sequence ID" value="HIU21031.1"/>
    <property type="molecule type" value="Genomic_DNA"/>
</dbReference>
<evidence type="ECO:0000256" key="4">
    <source>
        <dbReference type="ARBA" id="ARBA00022840"/>
    </source>
</evidence>
<protein>
    <submittedName>
        <fullName evidence="8">ATP--guanido phosphotransferase</fullName>
    </submittedName>
</protein>
<feature type="binding site" evidence="5">
    <location>
        <position position="113"/>
    </location>
    <ligand>
        <name>ATP</name>
        <dbReference type="ChEBI" id="CHEBI:30616"/>
    </ligand>
</feature>
<dbReference type="GO" id="GO:0005615">
    <property type="term" value="C:extracellular space"/>
    <property type="evidence" value="ECO:0007669"/>
    <property type="project" value="TreeGrafter"/>
</dbReference>
<dbReference type="InterPro" id="IPR022414">
    <property type="entry name" value="ATP-guanido_PTrfase_cat"/>
</dbReference>
<dbReference type="SUPFAM" id="SSF55931">
    <property type="entry name" value="Glutamine synthetase/guanido kinase"/>
    <property type="match status" value="1"/>
</dbReference>
<dbReference type="PROSITE" id="PS00112">
    <property type="entry name" value="PHOSPHAGEN_KINASE"/>
    <property type="match status" value="1"/>
</dbReference>
<feature type="binding site" evidence="5">
    <location>
        <begin position="16"/>
        <end position="20"/>
    </location>
    <ligand>
        <name>ATP</name>
        <dbReference type="ChEBI" id="CHEBI:30616"/>
    </ligand>
</feature>
<name>A0A9D1HR04_9FIRM</name>
<dbReference type="GO" id="GO:0046314">
    <property type="term" value="P:phosphocreatine biosynthetic process"/>
    <property type="evidence" value="ECO:0007669"/>
    <property type="project" value="InterPro"/>
</dbReference>
<dbReference type="GO" id="GO:0004111">
    <property type="term" value="F:creatine kinase activity"/>
    <property type="evidence" value="ECO:0007669"/>
    <property type="project" value="InterPro"/>
</dbReference>
<dbReference type="InterPro" id="IPR014746">
    <property type="entry name" value="Gln_synth/guanido_kin_cat_dom"/>
</dbReference>
<evidence type="ECO:0000259" key="7">
    <source>
        <dbReference type="PROSITE" id="PS51510"/>
    </source>
</evidence>
<dbReference type="PROSITE" id="PS51510">
    <property type="entry name" value="PHOSPHAGEN_KINASE_C"/>
    <property type="match status" value="1"/>
</dbReference>
<keyword evidence="3 5" id="KW-0418">Kinase</keyword>
<keyword evidence="4 5" id="KW-0067">ATP-binding</keyword>
<dbReference type="InterPro" id="IPR022415">
    <property type="entry name" value="ATP-guanido_PTrfase_AS"/>
</dbReference>
<evidence type="ECO:0000256" key="3">
    <source>
        <dbReference type="ARBA" id="ARBA00022777"/>
    </source>
</evidence>
<dbReference type="AlphaFoldDB" id="A0A9D1HR04"/>
<reference evidence="8" key="2">
    <citation type="journal article" date="2021" name="PeerJ">
        <title>Extensive microbial diversity within the chicken gut microbiome revealed by metagenomics and culture.</title>
        <authorList>
            <person name="Gilroy R."/>
            <person name="Ravi A."/>
            <person name="Getino M."/>
            <person name="Pursley I."/>
            <person name="Horton D.L."/>
            <person name="Alikhan N.F."/>
            <person name="Baker D."/>
            <person name="Gharbi K."/>
            <person name="Hall N."/>
            <person name="Watson M."/>
            <person name="Adriaenssens E.M."/>
            <person name="Foster-Nyarko E."/>
            <person name="Jarju S."/>
            <person name="Secka A."/>
            <person name="Antonio M."/>
            <person name="Oren A."/>
            <person name="Chaudhuri R.R."/>
            <person name="La Ragione R."/>
            <person name="Hildebrand F."/>
            <person name="Pallen M.J."/>
        </authorList>
    </citation>
    <scope>NUCLEOTIDE SEQUENCE</scope>
    <source>
        <strain evidence="8">1063</strain>
    </source>
</reference>
<dbReference type="InterPro" id="IPR000749">
    <property type="entry name" value="ATP-guanido_PTrfase"/>
</dbReference>
<dbReference type="PANTHER" id="PTHR11547:SF38">
    <property type="entry name" value="ARGININE KINASE 1-RELATED"/>
    <property type="match status" value="1"/>
</dbReference>
<dbReference type="PANTHER" id="PTHR11547">
    <property type="entry name" value="ARGININE OR CREATINE KINASE"/>
    <property type="match status" value="1"/>
</dbReference>
<comment type="similarity">
    <text evidence="5 6">Belongs to the ATP:guanido phosphotransferase family.</text>
</comment>
<keyword evidence="1 5" id="KW-0808">Transferase</keyword>
<feature type="binding site" evidence="5">
    <location>
        <begin position="164"/>
        <end position="168"/>
    </location>
    <ligand>
        <name>ATP</name>
        <dbReference type="ChEBI" id="CHEBI:30616"/>
    </ligand>
</feature>
<evidence type="ECO:0000256" key="1">
    <source>
        <dbReference type="ARBA" id="ARBA00022679"/>
    </source>
</evidence>
<evidence type="ECO:0000256" key="6">
    <source>
        <dbReference type="RuleBase" id="RU000505"/>
    </source>
</evidence>
<evidence type="ECO:0000313" key="9">
    <source>
        <dbReference type="Proteomes" id="UP000824088"/>
    </source>
</evidence>
<proteinExistence type="inferred from homology"/>
<reference evidence="8" key="1">
    <citation type="submission" date="2020-10" db="EMBL/GenBank/DDBJ databases">
        <authorList>
            <person name="Gilroy R."/>
        </authorList>
    </citation>
    <scope>NUCLEOTIDE SEQUENCE</scope>
    <source>
        <strain evidence="8">1063</strain>
    </source>
</reference>
<feature type="binding site" evidence="5">
    <location>
        <begin position="196"/>
        <end position="201"/>
    </location>
    <ligand>
        <name>ATP</name>
        <dbReference type="ChEBI" id="CHEBI:30616"/>
    </ligand>
</feature>
<evidence type="ECO:0000256" key="5">
    <source>
        <dbReference type="PROSITE-ProRule" id="PRU00843"/>
    </source>
</evidence>
<dbReference type="Pfam" id="PF00217">
    <property type="entry name" value="ATP-gua_Ptrans"/>
    <property type="match status" value="1"/>
</dbReference>
<evidence type="ECO:0000256" key="2">
    <source>
        <dbReference type="ARBA" id="ARBA00022741"/>
    </source>
</evidence>
<comment type="caution">
    <text evidence="8">The sequence shown here is derived from an EMBL/GenBank/DDBJ whole genome shotgun (WGS) entry which is preliminary data.</text>
</comment>
<sequence length="342" mass="37948">MQDNAVREITRFNVISSRVRLARNVRGMPFPGCKRPADTGALVALEVAAERAAQGVFDFTFLRMCDLDDLQKTALVERHLISPALRRNDTSGAVILEKSEGISVMLNEEDRIREQCVEKGFALRSAYGRLNRYDDNLLAEIPVAYDDRLGFLTACPTNLGTGMRASTMLFLPALKLAGAIESALTKFVRDYGLTVRGVYGEGSEALGDMYQLSNTRTLGVTEGEIIDIIERATVEMCLHERLAREKLAKEKGAELYDKVLRSYGILTNAYKLASAELMNLISDVKLGVIMNILPLKDTETLDKLLVLCSAANLTLAIGRCGADERDVRRAEIVRRILQKEKK</sequence>
<organism evidence="8 9">
    <name type="scientific">Candidatus Limadaptatus stercorigallinarum</name>
    <dbReference type="NCBI Taxonomy" id="2840845"/>
    <lineage>
        <taxon>Bacteria</taxon>
        <taxon>Bacillati</taxon>
        <taxon>Bacillota</taxon>
        <taxon>Clostridia</taxon>
        <taxon>Eubacteriales</taxon>
        <taxon>Candidatus Limadaptatus</taxon>
    </lineage>
</organism>
<evidence type="ECO:0000313" key="8">
    <source>
        <dbReference type="EMBL" id="HIU21031.1"/>
    </source>
</evidence>
<dbReference type="CDD" id="cd07930">
    <property type="entry name" value="bacterial_phosphagen_kinase"/>
    <property type="match status" value="1"/>
</dbReference>
<dbReference type="Gene3D" id="3.30.590.10">
    <property type="entry name" value="Glutamine synthetase/guanido kinase, catalytic domain"/>
    <property type="match status" value="1"/>
</dbReference>